<evidence type="ECO:0000256" key="1">
    <source>
        <dbReference type="ARBA" id="ARBA00001947"/>
    </source>
</evidence>
<dbReference type="PROSITE" id="PS50860">
    <property type="entry name" value="AA_TRNA_LIGASE_II_ALA"/>
    <property type="match status" value="1"/>
</dbReference>
<gene>
    <name evidence="8" type="ORF">CRM94_30390</name>
</gene>
<dbReference type="RefSeq" id="WP_098154134.1">
    <property type="nucleotide sequence ID" value="NZ_CADEQH010000004.1"/>
</dbReference>
<evidence type="ECO:0000256" key="2">
    <source>
        <dbReference type="ARBA" id="ARBA00004496"/>
    </source>
</evidence>
<dbReference type="PANTHER" id="PTHR43462">
    <property type="entry name" value="ALANYL-TRNA EDITING PROTEIN"/>
    <property type="match status" value="1"/>
</dbReference>
<dbReference type="InterPro" id="IPR009000">
    <property type="entry name" value="Transl_B-barrel_sf"/>
</dbReference>
<dbReference type="InterPro" id="IPR012947">
    <property type="entry name" value="tRNA_SAD"/>
</dbReference>
<dbReference type="SUPFAM" id="SSF50447">
    <property type="entry name" value="Translation proteins"/>
    <property type="match status" value="1"/>
</dbReference>
<name>A0A2A7S4P0_BURGA</name>
<dbReference type="GO" id="GO:0006419">
    <property type="term" value="P:alanyl-tRNA aminoacylation"/>
    <property type="evidence" value="ECO:0007669"/>
    <property type="project" value="InterPro"/>
</dbReference>
<dbReference type="InterPro" id="IPR018164">
    <property type="entry name" value="Ala-tRNA-synth_IIc_N"/>
</dbReference>
<evidence type="ECO:0000256" key="5">
    <source>
        <dbReference type="ARBA" id="ARBA00022833"/>
    </source>
</evidence>
<dbReference type="InterPro" id="IPR051335">
    <property type="entry name" value="Alanyl-tRNA_Editing_Enzymes"/>
</dbReference>
<dbReference type="Pfam" id="PF07973">
    <property type="entry name" value="tRNA_SAD"/>
    <property type="match status" value="1"/>
</dbReference>
<feature type="domain" description="Alanyl-transfer RNA synthetases family profile" evidence="7">
    <location>
        <begin position="1"/>
        <end position="238"/>
    </location>
</feature>
<evidence type="ECO:0000313" key="8">
    <source>
        <dbReference type="EMBL" id="PEH38664.1"/>
    </source>
</evidence>
<dbReference type="Gene3D" id="3.30.980.10">
    <property type="entry name" value="Threonyl-trna Synthetase, Chain A, domain 2"/>
    <property type="match status" value="1"/>
</dbReference>
<comment type="cofactor">
    <cofactor evidence="1">
        <name>Zn(2+)</name>
        <dbReference type="ChEBI" id="CHEBI:29105"/>
    </cofactor>
</comment>
<evidence type="ECO:0000259" key="7">
    <source>
        <dbReference type="PROSITE" id="PS50860"/>
    </source>
</evidence>
<organism evidence="8 9">
    <name type="scientific">Burkholderia gladioli</name>
    <name type="common">Pseudomonas marginata</name>
    <name type="synonym">Phytomonas marginata</name>
    <dbReference type="NCBI Taxonomy" id="28095"/>
    <lineage>
        <taxon>Bacteria</taxon>
        <taxon>Pseudomonadati</taxon>
        <taxon>Pseudomonadota</taxon>
        <taxon>Betaproteobacteria</taxon>
        <taxon>Burkholderiales</taxon>
        <taxon>Burkholderiaceae</taxon>
        <taxon>Burkholderia</taxon>
    </lineage>
</organism>
<dbReference type="GO" id="GO:0002161">
    <property type="term" value="F:aminoacyl-tRNA deacylase activity"/>
    <property type="evidence" value="ECO:0007669"/>
    <property type="project" value="UniProtKB-ARBA"/>
</dbReference>
<dbReference type="SMART" id="SM00863">
    <property type="entry name" value="tRNA_SAD"/>
    <property type="match status" value="1"/>
</dbReference>
<dbReference type="SUPFAM" id="SSF55186">
    <property type="entry name" value="ThrRS/AlaRS common domain"/>
    <property type="match status" value="1"/>
</dbReference>
<evidence type="ECO:0000313" key="9">
    <source>
        <dbReference type="Proteomes" id="UP000220629"/>
    </source>
</evidence>
<dbReference type="InterPro" id="IPR018165">
    <property type="entry name" value="Ala-tRNA-synth_IIc_core"/>
</dbReference>
<dbReference type="AlphaFoldDB" id="A0A2A7S4P0"/>
<dbReference type="GO" id="GO:0005737">
    <property type="term" value="C:cytoplasm"/>
    <property type="evidence" value="ECO:0007669"/>
    <property type="project" value="UniProtKB-SubCell"/>
</dbReference>
<dbReference type="Proteomes" id="UP000220629">
    <property type="component" value="Unassembled WGS sequence"/>
</dbReference>
<dbReference type="GO" id="GO:0046872">
    <property type="term" value="F:metal ion binding"/>
    <property type="evidence" value="ECO:0007669"/>
    <property type="project" value="UniProtKB-KW"/>
</dbReference>
<reference evidence="9" key="1">
    <citation type="submission" date="2017-09" db="EMBL/GenBank/DDBJ databases">
        <title>FDA dAtabase for Regulatory Grade micrObial Sequences (FDA-ARGOS): Supporting development and validation of Infectious Disease Dx tests.</title>
        <authorList>
            <person name="Minogue T."/>
            <person name="Wolcott M."/>
            <person name="Wasieloski L."/>
            <person name="Aguilar W."/>
            <person name="Moore D."/>
            <person name="Tallon L."/>
            <person name="Sadzewicz L."/>
            <person name="Ott S."/>
            <person name="Zhao X."/>
            <person name="Nagaraj S."/>
            <person name="Vavikolanu K."/>
            <person name="Aluvathingal J."/>
            <person name="Nadendla S."/>
            <person name="Sichtig H."/>
        </authorList>
    </citation>
    <scope>NUCLEOTIDE SEQUENCE [LARGE SCALE GENOMIC DNA]</scope>
    <source>
        <strain evidence="9">FDAARGOS_390</strain>
    </source>
</reference>
<comment type="subcellular location">
    <subcellularLocation>
        <location evidence="2">Cytoplasm</location>
    </subcellularLocation>
</comment>
<accession>A0A2A7S4P0</accession>
<dbReference type="GO" id="GO:0005524">
    <property type="term" value="F:ATP binding"/>
    <property type="evidence" value="ECO:0007669"/>
    <property type="project" value="InterPro"/>
</dbReference>
<protein>
    <recommendedName>
        <fullName evidence="3">Alanine--tRNA ligase</fullName>
    </recommendedName>
    <alternativeName>
        <fullName evidence="6">Alanyl-tRNA synthetase</fullName>
    </alternativeName>
</protein>
<keyword evidence="4" id="KW-0479">Metal-binding</keyword>
<comment type="caution">
    <text evidence="8">The sequence shown here is derived from an EMBL/GenBank/DDBJ whole genome shotgun (WGS) entry which is preliminary data.</text>
</comment>
<sequence length="244" mass="26511">MPTSALFRDDPYLRQCTTRVTHIDESGLTLERTVFYPHGGGQLGDTGVITLGDGSRLAIADARKNQLPGATPDDVLHVPAPDQLAVLSKLAVGDEVAIEIDWARRNRMMRLHTASHLMCGALPYPVDGCSITPDYARLDFVTSEPLAREEIDATLAKWVEAARAVTIEQISDEALQANPDLVRTMSVKPPSGFGTVRLVRIDGIDLQPCGGTHVANTAEIGPIHVTKIEKKTARTRRVVLGFIE</sequence>
<dbReference type="Gene3D" id="2.40.30.130">
    <property type="match status" value="1"/>
</dbReference>
<dbReference type="InterPro" id="IPR018163">
    <property type="entry name" value="Thr/Ala-tRNA-synth_IIc_edit"/>
</dbReference>
<dbReference type="GO" id="GO:0004813">
    <property type="term" value="F:alanine-tRNA ligase activity"/>
    <property type="evidence" value="ECO:0007669"/>
    <property type="project" value="InterPro"/>
</dbReference>
<dbReference type="Pfam" id="PF01411">
    <property type="entry name" value="tRNA-synt_2c"/>
    <property type="match status" value="1"/>
</dbReference>
<dbReference type="GO" id="GO:0003676">
    <property type="term" value="F:nucleic acid binding"/>
    <property type="evidence" value="ECO:0007669"/>
    <property type="project" value="InterPro"/>
</dbReference>
<evidence type="ECO:0000256" key="6">
    <source>
        <dbReference type="ARBA" id="ARBA00032577"/>
    </source>
</evidence>
<dbReference type="EMBL" id="PDDY01000004">
    <property type="protein sequence ID" value="PEH38664.1"/>
    <property type="molecule type" value="Genomic_DNA"/>
</dbReference>
<evidence type="ECO:0000256" key="3">
    <source>
        <dbReference type="ARBA" id="ARBA00017959"/>
    </source>
</evidence>
<proteinExistence type="predicted"/>
<keyword evidence="5" id="KW-0862">Zinc</keyword>
<evidence type="ECO:0000256" key="4">
    <source>
        <dbReference type="ARBA" id="ARBA00022723"/>
    </source>
</evidence>
<dbReference type="PANTHER" id="PTHR43462:SF1">
    <property type="entry name" value="ALANYL-TRNA EDITING PROTEIN AARSD1"/>
    <property type="match status" value="1"/>
</dbReference>
<keyword evidence="8" id="KW-0378">Hydrolase</keyword>